<evidence type="ECO:0000313" key="6">
    <source>
        <dbReference type="Proteomes" id="UP001237784"/>
    </source>
</evidence>
<dbReference type="GO" id="GO:0030246">
    <property type="term" value="F:carbohydrate binding"/>
    <property type="evidence" value="ECO:0007669"/>
    <property type="project" value="TreeGrafter"/>
</dbReference>
<gene>
    <name evidence="5" type="ORF">QP372_02225</name>
</gene>
<comment type="similarity">
    <text evidence="2">Belongs to the bacterial solute-binding protein 2 family.</text>
</comment>
<feature type="chain" id="PRO_5042852009" evidence="3">
    <location>
        <begin position="26"/>
        <end position="345"/>
    </location>
</feature>
<name>A0AAP8IQ06_GARVA</name>
<dbReference type="PANTHER" id="PTHR30036">
    <property type="entry name" value="D-XYLOSE-BINDING PERIPLASMIC PROTEIN"/>
    <property type="match status" value="1"/>
</dbReference>
<sequence length="345" mass="37209">MRKSMKVTLATMLTVAFLAPMSACGSGGLIGSKQSSKNGKIKMVLVAKQEGIPWFDDMRSGVERFGKDHEGEVEVKQIAPDSGDSAKQAQMISDLISQNVKAIVVVPNDPQALKPVIKQAKAKGIVVISHEGGNIADDVDYDIEAFKNKDFGEGFCKPLADGIGGKGKIAAIVGSKTMETHMAWYKACKSLIEKEYPDISFVSDEPYEDNNNDDTARKVSTEILNAHPDLKGLFGTSVSAGANMAAVLKERGNKNVFVSSLGIPSVDMPYINEGWVKYAKAWRPADAGYAALSLAYNKIKGKKISNGTNLNVKGYEDIQVDGHQVRGNAPMVLKKGDFPDGKYPF</sequence>
<evidence type="ECO:0000259" key="4">
    <source>
        <dbReference type="Pfam" id="PF13407"/>
    </source>
</evidence>
<evidence type="ECO:0000256" key="3">
    <source>
        <dbReference type="SAM" id="SignalP"/>
    </source>
</evidence>
<dbReference type="InterPro" id="IPR025997">
    <property type="entry name" value="SBP_2_dom"/>
</dbReference>
<feature type="signal peptide" evidence="3">
    <location>
        <begin position="1"/>
        <end position="25"/>
    </location>
</feature>
<protein>
    <submittedName>
        <fullName evidence="5">Substrate-binding domain-containing protein</fullName>
    </submittedName>
</protein>
<comment type="subcellular location">
    <subcellularLocation>
        <location evidence="1">Cell envelope</location>
    </subcellularLocation>
</comment>
<dbReference type="Proteomes" id="UP001237784">
    <property type="component" value="Unassembled WGS sequence"/>
</dbReference>
<dbReference type="PANTHER" id="PTHR30036:SF7">
    <property type="entry name" value="ABC TRANSPORTER PERIPLASMIC-BINDING PROTEIN YPHF"/>
    <property type="match status" value="1"/>
</dbReference>
<dbReference type="AlphaFoldDB" id="A0AAP8IQ06"/>
<evidence type="ECO:0000256" key="1">
    <source>
        <dbReference type="ARBA" id="ARBA00004196"/>
    </source>
</evidence>
<accession>A0AAP8IQ06</accession>
<dbReference type="Gene3D" id="3.40.50.2300">
    <property type="match status" value="2"/>
</dbReference>
<dbReference type="InterPro" id="IPR028082">
    <property type="entry name" value="Peripla_BP_I"/>
</dbReference>
<organism evidence="5 6">
    <name type="scientific">Gardnerella vaginalis</name>
    <dbReference type="NCBI Taxonomy" id="2702"/>
    <lineage>
        <taxon>Bacteria</taxon>
        <taxon>Bacillati</taxon>
        <taxon>Actinomycetota</taxon>
        <taxon>Actinomycetes</taxon>
        <taxon>Bifidobacteriales</taxon>
        <taxon>Bifidobacteriaceae</taxon>
        <taxon>Gardnerella</taxon>
    </lineage>
</organism>
<keyword evidence="3" id="KW-0732">Signal</keyword>
<comment type="caution">
    <text evidence="5">The sequence shown here is derived from an EMBL/GenBank/DDBJ whole genome shotgun (WGS) entry which is preliminary data.</text>
</comment>
<feature type="domain" description="Periplasmic binding protein" evidence="4">
    <location>
        <begin position="44"/>
        <end position="303"/>
    </location>
</feature>
<dbReference type="RefSeq" id="WP_013399756.1">
    <property type="nucleotide sequence ID" value="NZ_CP083177.1"/>
</dbReference>
<reference evidence="5" key="1">
    <citation type="submission" date="2023-05" db="EMBL/GenBank/DDBJ databases">
        <title>Cataloging the Phylogenetic Diversity of Human Bladder Bacteria.</title>
        <authorList>
            <person name="Du J."/>
        </authorList>
    </citation>
    <scope>NUCLEOTIDE SEQUENCE</scope>
    <source>
        <strain evidence="5">UMB6789</strain>
    </source>
</reference>
<evidence type="ECO:0000256" key="2">
    <source>
        <dbReference type="ARBA" id="ARBA00007639"/>
    </source>
</evidence>
<dbReference type="InterPro" id="IPR050555">
    <property type="entry name" value="Bact_Solute-Bind_Prot2"/>
</dbReference>
<dbReference type="GO" id="GO:0030288">
    <property type="term" value="C:outer membrane-bounded periplasmic space"/>
    <property type="evidence" value="ECO:0007669"/>
    <property type="project" value="TreeGrafter"/>
</dbReference>
<dbReference type="GeneID" id="45577154"/>
<proteinExistence type="inferred from homology"/>
<dbReference type="Pfam" id="PF13407">
    <property type="entry name" value="Peripla_BP_4"/>
    <property type="match status" value="1"/>
</dbReference>
<dbReference type="EMBL" id="JASOME010000002">
    <property type="protein sequence ID" value="MDK7063338.1"/>
    <property type="molecule type" value="Genomic_DNA"/>
</dbReference>
<dbReference type="SUPFAM" id="SSF53822">
    <property type="entry name" value="Periplasmic binding protein-like I"/>
    <property type="match status" value="1"/>
</dbReference>
<evidence type="ECO:0000313" key="5">
    <source>
        <dbReference type="EMBL" id="MDK7063338.1"/>
    </source>
</evidence>